<gene>
    <name evidence="2" type="primary">LOC109128688</name>
</gene>
<reference evidence="1" key="1">
    <citation type="journal article" date="2014" name="Nat. Commun.">
        <title>The emerging biofuel crop Camelina sativa retains a highly undifferentiated hexaploid genome structure.</title>
        <authorList>
            <person name="Kagale S."/>
            <person name="Koh C."/>
            <person name="Nixon J."/>
            <person name="Bollina V."/>
            <person name="Clarke W.E."/>
            <person name="Tuteja R."/>
            <person name="Spillane C."/>
            <person name="Robinson S.J."/>
            <person name="Links M.G."/>
            <person name="Clarke C."/>
            <person name="Higgins E.E."/>
            <person name="Huebert T."/>
            <person name="Sharpe A.G."/>
            <person name="Parkin I.A."/>
        </authorList>
    </citation>
    <scope>NUCLEOTIDE SEQUENCE [LARGE SCALE GENOMIC DNA]</scope>
    <source>
        <strain evidence="1">cv. DH55</strain>
    </source>
</reference>
<organism evidence="1 2">
    <name type="scientific">Camelina sativa</name>
    <name type="common">False flax</name>
    <name type="synonym">Myagrum sativum</name>
    <dbReference type="NCBI Taxonomy" id="90675"/>
    <lineage>
        <taxon>Eukaryota</taxon>
        <taxon>Viridiplantae</taxon>
        <taxon>Streptophyta</taxon>
        <taxon>Embryophyta</taxon>
        <taxon>Tracheophyta</taxon>
        <taxon>Spermatophyta</taxon>
        <taxon>Magnoliopsida</taxon>
        <taxon>eudicotyledons</taxon>
        <taxon>Gunneridae</taxon>
        <taxon>Pentapetalae</taxon>
        <taxon>rosids</taxon>
        <taxon>malvids</taxon>
        <taxon>Brassicales</taxon>
        <taxon>Brassicaceae</taxon>
        <taxon>Camelineae</taxon>
        <taxon>Camelina</taxon>
    </lineage>
</organism>
<evidence type="ECO:0000313" key="2">
    <source>
        <dbReference type="RefSeq" id="XP_019091074.1"/>
    </source>
</evidence>
<dbReference type="RefSeq" id="XP_019091074.1">
    <property type="nucleotide sequence ID" value="XM_019235529.1"/>
</dbReference>
<accession>A0ABM1QWD6</accession>
<dbReference type="GeneID" id="109128688"/>
<sequence length="138" mass="15346">MMASLQRLVLSKAQSALSLARSRGFATGNGFIVPRRPLMYRQISQSIKDSKVKGVEKRLNHSIDGSISPIEKLRISAGNQNEMLFQNVIEGLRDNRFSIISARKDMVRGLRLLTVPPLTGAALALVWDPVFKRNEPTS</sequence>
<reference evidence="2" key="2">
    <citation type="submission" date="2025-08" db="UniProtKB">
        <authorList>
            <consortium name="RefSeq"/>
        </authorList>
    </citation>
    <scope>IDENTIFICATION</scope>
    <source>
        <tissue evidence="2">Leaf</tissue>
    </source>
</reference>
<dbReference type="Proteomes" id="UP000694864">
    <property type="component" value="Chromosome 14"/>
</dbReference>
<proteinExistence type="predicted"/>
<protein>
    <submittedName>
        <fullName evidence="2">Uncharacterized protein LOC109128688</fullName>
    </submittedName>
</protein>
<name>A0ABM1QWD6_CAMSA</name>
<keyword evidence="1" id="KW-1185">Reference proteome</keyword>
<evidence type="ECO:0000313" key="1">
    <source>
        <dbReference type="Proteomes" id="UP000694864"/>
    </source>
</evidence>